<dbReference type="Proteomes" id="UP001595555">
    <property type="component" value="Unassembled WGS sequence"/>
</dbReference>
<comment type="caution">
    <text evidence="1">The sequence shown here is derived from an EMBL/GenBank/DDBJ whole genome shotgun (WGS) entry which is preliminary data.</text>
</comment>
<reference evidence="2" key="1">
    <citation type="journal article" date="2019" name="Int. J. Syst. Evol. Microbiol.">
        <title>The Global Catalogue of Microorganisms (GCM) 10K type strain sequencing project: providing services to taxonomists for standard genome sequencing and annotation.</title>
        <authorList>
            <consortium name="The Broad Institute Genomics Platform"/>
            <consortium name="The Broad Institute Genome Sequencing Center for Infectious Disease"/>
            <person name="Wu L."/>
            <person name="Ma J."/>
        </authorList>
    </citation>
    <scope>NUCLEOTIDE SEQUENCE [LARGE SCALE GENOMIC DNA]</scope>
    <source>
        <strain evidence="2">KCTC 52237</strain>
    </source>
</reference>
<evidence type="ECO:0000313" key="1">
    <source>
        <dbReference type="EMBL" id="MFC3114009.1"/>
    </source>
</evidence>
<evidence type="ECO:0000313" key="2">
    <source>
        <dbReference type="Proteomes" id="UP001595555"/>
    </source>
</evidence>
<gene>
    <name evidence="1" type="ORF">ACFODX_00470</name>
</gene>
<dbReference type="RefSeq" id="WP_378114943.1">
    <property type="nucleotide sequence ID" value="NZ_JBHRTF010000001.1"/>
</dbReference>
<keyword evidence="2" id="KW-1185">Reference proteome</keyword>
<proteinExistence type="predicted"/>
<accession>A0ABV7FDG4</accession>
<evidence type="ECO:0008006" key="3">
    <source>
        <dbReference type="Google" id="ProtNLM"/>
    </source>
</evidence>
<name>A0ABV7FDG4_9GAMM</name>
<organism evidence="1 2">
    <name type="scientific">Cellvibrio fontiphilus</name>
    <dbReference type="NCBI Taxonomy" id="1815559"/>
    <lineage>
        <taxon>Bacteria</taxon>
        <taxon>Pseudomonadati</taxon>
        <taxon>Pseudomonadota</taxon>
        <taxon>Gammaproteobacteria</taxon>
        <taxon>Cellvibrionales</taxon>
        <taxon>Cellvibrionaceae</taxon>
        <taxon>Cellvibrio</taxon>
    </lineage>
</organism>
<protein>
    <recommendedName>
        <fullName evidence="3">MAE-28990/MAE-18760-like HEPN domain-containing protein</fullName>
    </recommendedName>
</protein>
<dbReference type="EMBL" id="JBHRTF010000001">
    <property type="protein sequence ID" value="MFC3114009.1"/>
    <property type="molecule type" value="Genomic_DNA"/>
</dbReference>
<sequence length="249" mass="28908">MAKYKGWDTSRSLLIAYESMAMAYKKQHSIEEINADFAKRTPSKYVNYNHAFALLILNASIIEGILRGIISDRVTSDIDQAVIKGRSLGQTSPSKPEQLLSKFLSDIEMQGGWDKLKEQYSFYYDVSLEKLVSEEIKEGISSLFVLRNVLAHGTTLIQPSVKMDESLQDTYPYNWQRKLQRVAVYLEKQFSKGELFENLAEFEMPSHFFEVTKQYIEAVEKRFSPLPQRIEETIKMVKEYSFGYINYTR</sequence>